<sequence>MTRELPELLLPDAGAWREWLERNYGLSHGVRLVLGKKGGNVTQLTYRTALDEALCFGWIDAQADKRDEQSYLQRFQPRGPRSIWSLRNVGHISRLEAEGRMHPAGRDAVLSAKVDGRWDAAYAGPAAAEIPDDLQTAIAAVPAAQDMFDVLTSQNRYAMYFRLRGLKTQAARDRRIADYVQMLSEHRSPYPQKRRPSPDAAVDTPPAAPGPAVDNPPAG</sequence>
<dbReference type="RefSeq" id="WP_152273237.1">
    <property type="nucleotide sequence ID" value="NZ_VTFX01000006.1"/>
</dbReference>
<organism evidence="2 3">
    <name type="scientific">Arthrobacter yangruifuii</name>
    <dbReference type="NCBI Taxonomy" id="2606616"/>
    <lineage>
        <taxon>Bacteria</taxon>
        <taxon>Bacillati</taxon>
        <taxon>Actinomycetota</taxon>
        <taxon>Actinomycetes</taxon>
        <taxon>Micrococcales</taxon>
        <taxon>Micrococcaceae</taxon>
        <taxon>Arthrobacter</taxon>
    </lineage>
</organism>
<feature type="region of interest" description="Disordered" evidence="1">
    <location>
        <begin position="183"/>
        <end position="219"/>
    </location>
</feature>
<protein>
    <recommendedName>
        <fullName evidence="4">Bacteriocin-protection protein, YdeI/OmpD-associated family</fullName>
    </recommendedName>
</protein>
<evidence type="ECO:0000313" key="3">
    <source>
        <dbReference type="Proteomes" id="UP000326852"/>
    </source>
</evidence>
<evidence type="ECO:0008006" key="4">
    <source>
        <dbReference type="Google" id="ProtNLM"/>
    </source>
</evidence>
<dbReference type="Pfam" id="PF13376">
    <property type="entry name" value="OmdA"/>
    <property type="match status" value="1"/>
</dbReference>
<comment type="caution">
    <text evidence="2">The sequence shown here is derived from an EMBL/GenBank/DDBJ whole genome shotgun (WGS) entry which is preliminary data.</text>
</comment>
<name>A0A5N6MFN0_9MICC</name>
<evidence type="ECO:0000313" key="2">
    <source>
        <dbReference type="EMBL" id="KAD3456044.1"/>
    </source>
</evidence>
<dbReference type="Proteomes" id="UP000326852">
    <property type="component" value="Unassembled WGS sequence"/>
</dbReference>
<reference evidence="2 3" key="1">
    <citation type="submission" date="2019-08" db="EMBL/GenBank/DDBJ databases">
        <title>Arthrobacter sp. nov., isolated from plateau pika and Tibetan wild ass.</title>
        <authorList>
            <person name="Ge Y."/>
        </authorList>
    </citation>
    <scope>NUCLEOTIDE SEQUENCE [LARGE SCALE GENOMIC DNA]</scope>
    <source>
        <strain evidence="2 3">785</strain>
    </source>
</reference>
<keyword evidence="3" id="KW-1185">Reference proteome</keyword>
<dbReference type="EMBL" id="VTFX01000006">
    <property type="protein sequence ID" value="KAD3456044.1"/>
    <property type="molecule type" value="Genomic_DNA"/>
</dbReference>
<feature type="compositionally biased region" description="Low complexity" evidence="1">
    <location>
        <begin position="198"/>
        <end position="213"/>
    </location>
</feature>
<evidence type="ECO:0000256" key="1">
    <source>
        <dbReference type="SAM" id="MobiDB-lite"/>
    </source>
</evidence>
<accession>A0A5N6MFN0</accession>
<gene>
    <name evidence="2" type="ORF">GD627_15180</name>
</gene>
<proteinExistence type="predicted"/>
<dbReference type="AlphaFoldDB" id="A0A5N6MFN0"/>